<evidence type="ECO:0000313" key="2">
    <source>
        <dbReference type="Proteomes" id="UP000299102"/>
    </source>
</evidence>
<dbReference type="Proteomes" id="UP000299102">
    <property type="component" value="Unassembled WGS sequence"/>
</dbReference>
<gene>
    <name evidence="1" type="ORF">EVAR_43366_1</name>
</gene>
<keyword evidence="2" id="KW-1185">Reference proteome</keyword>
<evidence type="ECO:0000313" key="1">
    <source>
        <dbReference type="EMBL" id="GBP53080.1"/>
    </source>
</evidence>
<comment type="caution">
    <text evidence="1">The sequence shown here is derived from an EMBL/GenBank/DDBJ whole genome shotgun (WGS) entry which is preliminary data.</text>
</comment>
<name>A0A4C1WQE2_EUMVA</name>
<protein>
    <recommendedName>
        <fullName evidence="3">Helitron helicase-like domain-containing protein</fullName>
    </recommendedName>
</protein>
<reference evidence="1 2" key="1">
    <citation type="journal article" date="2019" name="Commun. Biol.">
        <title>The bagworm genome reveals a unique fibroin gene that provides high tensile strength.</title>
        <authorList>
            <person name="Kono N."/>
            <person name="Nakamura H."/>
            <person name="Ohtoshi R."/>
            <person name="Tomita M."/>
            <person name="Numata K."/>
            <person name="Arakawa K."/>
        </authorList>
    </citation>
    <scope>NUCLEOTIDE SEQUENCE [LARGE SCALE GENOMIC DNA]</scope>
</reference>
<organism evidence="1 2">
    <name type="scientific">Eumeta variegata</name>
    <name type="common">Bagworm moth</name>
    <name type="synonym">Eumeta japonica</name>
    <dbReference type="NCBI Taxonomy" id="151549"/>
    <lineage>
        <taxon>Eukaryota</taxon>
        <taxon>Metazoa</taxon>
        <taxon>Ecdysozoa</taxon>
        <taxon>Arthropoda</taxon>
        <taxon>Hexapoda</taxon>
        <taxon>Insecta</taxon>
        <taxon>Pterygota</taxon>
        <taxon>Neoptera</taxon>
        <taxon>Endopterygota</taxon>
        <taxon>Lepidoptera</taxon>
        <taxon>Glossata</taxon>
        <taxon>Ditrysia</taxon>
        <taxon>Tineoidea</taxon>
        <taxon>Psychidae</taxon>
        <taxon>Oiketicinae</taxon>
        <taxon>Eumeta</taxon>
    </lineage>
</organism>
<dbReference type="AlphaFoldDB" id="A0A4C1WQE2"/>
<accession>A0A4C1WQE2</accession>
<dbReference type="EMBL" id="BGZK01000615">
    <property type="protein sequence ID" value="GBP53080.1"/>
    <property type="molecule type" value="Genomic_DNA"/>
</dbReference>
<proteinExistence type="predicted"/>
<sequence length="78" mass="9119">MRICSNLQLTAGYVNLSQLRRHMTTFLRLNYTQAAIDLRDAIGRQDVHADQLGQKLILPFVFTGRPRYLHKRTLDDMM</sequence>
<evidence type="ECO:0008006" key="3">
    <source>
        <dbReference type="Google" id="ProtNLM"/>
    </source>
</evidence>